<keyword evidence="1" id="KW-0812">Transmembrane</keyword>
<dbReference type="PANTHER" id="PTHR37946">
    <property type="entry name" value="SLL1969 PROTEIN"/>
    <property type="match status" value="1"/>
</dbReference>
<feature type="transmembrane region" description="Helical" evidence="1">
    <location>
        <begin position="26"/>
        <end position="49"/>
    </location>
</feature>
<dbReference type="Pfam" id="PF00561">
    <property type="entry name" value="Abhydrolase_1"/>
    <property type="match status" value="1"/>
</dbReference>
<dbReference type="EMBL" id="JADJNC010000060">
    <property type="protein sequence ID" value="MBK7425081.1"/>
    <property type="molecule type" value="Genomic_DNA"/>
</dbReference>
<evidence type="ECO:0000313" key="3">
    <source>
        <dbReference type="EMBL" id="MBK7425081.1"/>
    </source>
</evidence>
<comment type="caution">
    <text evidence="3">The sequence shown here is derived from an EMBL/GenBank/DDBJ whole genome shotgun (WGS) entry which is preliminary data.</text>
</comment>
<dbReference type="AlphaFoldDB" id="A0A9D7FNL7"/>
<accession>A0A9D7FNL7</accession>
<organism evidence="3 4">
    <name type="scientific">Candidatus Propionivibrio dominans</name>
    <dbReference type="NCBI Taxonomy" id="2954373"/>
    <lineage>
        <taxon>Bacteria</taxon>
        <taxon>Pseudomonadati</taxon>
        <taxon>Pseudomonadota</taxon>
        <taxon>Betaproteobacteria</taxon>
        <taxon>Rhodocyclales</taxon>
        <taxon>Rhodocyclaceae</taxon>
        <taxon>Propionivibrio</taxon>
    </lineage>
</organism>
<dbReference type="PANTHER" id="PTHR37946:SF1">
    <property type="entry name" value="SLL1969 PROTEIN"/>
    <property type="match status" value="1"/>
</dbReference>
<dbReference type="InterPro" id="IPR000073">
    <property type="entry name" value="AB_hydrolase_1"/>
</dbReference>
<proteinExistence type="predicted"/>
<protein>
    <submittedName>
        <fullName evidence="3">Alpha/beta fold hydrolase</fullName>
    </submittedName>
</protein>
<evidence type="ECO:0000259" key="2">
    <source>
        <dbReference type="Pfam" id="PF00561"/>
    </source>
</evidence>
<dbReference type="Gene3D" id="3.40.50.1820">
    <property type="entry name" value="alpha/beta hydrolase"/>
    <property type="match status" value="1"/>
</dbReference>
<keyword evidence="1" id="KW-1133">Transmembrane helix</keyword>
<evidence type="ECO:0000256" key="1">
    <source>
        <dbReference type="SAM" id="Phobius"/>
    </source>
</evidence>
<keyword evidence="1" id="KW-0472">Membrane</keyword>
<gene>
    <name evidence="3" type="ORF">IPJ48_19475</name>
</gene>
<sequence>MLGLRLWITGLTYVYAWFYRSPWPLLGWWPAMRMVIAEYMAFIVNFVLISPFERWWMGADRLRPSPERPVLLLINGYGCSRAAWWWLRRRLEGAGWVVATISLEPIYTSIENYVEHVSRRIDEVLAATGAKQVILIGHSMGGLVARAYLRRYGSARVKRLLTLGTPHAGSELARAGIGENARQMTPGSAWLKALASEAPAADTLTIFSPHDNFVMPQSNLQWPGAQSRTIDGLGHLAMLYSPRVAAAMLDGLRPLTEAGAD</sequence>
<evidence type="ECO:0000313" key="4">
    <source>
        <dbReference type="Proteomes" id="UP000886602"/>
    </source>
</evidence>
<feature type="domain" description="AB hydrolase-1" evidence="2">
    <location>
        <begin position="76"/>
        <end position="173"/>
    </location>
</feature>
<name>A0A9D7FNL7_9RHOO</name>
<dbReference type="SUPFAM" id="SSF53474">
    <property type="entry name" value="alpha/beta-Hydrolases"/>
    <property type="match status" value="1"/>
</dbReference>
<keyword evidence="3" id="KW-0378">Hydrolase</keyword>
<dbReference type="GO" id="GO:0016787">
    <property type="term" value="F:hydrolase activity"/>
    <property type="evidence" value="ECO:0007669"/>
    <property type="project" value="UniProtKB-KW"/>
</dbReference>
<reference evidence="3" key="1">
    <citation type="submission" date="2020-10" db="EMBL/GenBank/DDBJ databases">
        <title>Connecting structure to function with the recovery of over 1000 high-quality activated sludge metagenome-assembled genomes encoding full-length rRNA genes using long-read sequencing.</title>
        <authorList>
            <person name="Singleton C.M."/>
            <person name="Petriglieri F."/>
            <person name="Kristensen J.M."/>
            <person name="Kirkegaard R.H."/>
            <person name="Michaelsen T.Y."/>
            <person name="Andersen M.H."/>
            <person name="Karst S.M."/>
            <person name="Dueholm M.S."/>
            <person name="Nielsen P.H."/>
            <person name="Albertsen M."/>
        </authorList>
    </citation>
    <scope>NUCLEOTIDE SEQUENCE</scope>
    <source>
        <strain evidence="3">EsbW_18-Q3-R4-48_MAXAC.044</strain>
    </source>
</reference>
<dbReference type="Proteomes" id="UP000886602">
    <property type="component" value="Unassembled WGS sequence"/>
</dbReference>
<dbReference type="InterPro" id="IPR029058">
    <property type="entry name" value="AB_hydrolase_fold"/>
</dbReference>